<keyword evidence="3" id="KW-1185">Reference proteome</keyword>
<evidence type="ECO:0000256" key="1">
    <source>
        <dbReference type="SAM" id="MobiDB-lite"/>
    </source>
</evidence>
<proteinExistence type="predicted"/>
<evidence type="ECO:0000313" key="3">
    <source>
        <dbReference type="Proteomes" id="UP001165160"/>
    </source>
</evidence>
<protein>
    <recommendedName>
        <fullName evidence="4">Ubiquitin-like domain-containing protein</fullName>
    </recommendedName>
</protein>
<name>A0A9W7FN91_9STRA</name>
<dbReference type="Proteomes" id="UP001165160">
    <property type="component" value="Unassembled WGS sequence"/>
</dbReference>
<organism evidence="2 3">
    <name type="scientific">Triparma verrucosa</name>
    <dbReference type="NCBI Taxonomy" id="1606542"/>
    <lineage>
        <taxon>Eukaryota</taxon>
        <taxon>Sar</taxon>
        <taxon>Stramenopiles</taxon>
        <taxon>Ochrophyta</taxon>
        <taxon>Bolidophyceae</taxon>
        <taxon>Parmales</taxon>
        <taxon>Triparmaceae</taxon>
        <taxon>Triparma</taxon>
    </lineage>
</organism>
<comment type="caution">
    <text evidence="2">The sequence shown here is derived from an EMBL/GenBank/DDBJ whole genome shotgun (WGS) entry which is preliminary data.</text>
</comment>
<accession>A0A9W7FN91</accession>
<dbReference type="AlphaFoldDB" id="A0A9W7FN91"/>
<evidence type="ECO:0000313" key="2">
    <source>
        <dbReference type="EMBL" id="GMI15056.1"/>
    </source>
</evidence>
<evidence type="ECO:0008006" key="4">
    <source>
        <dbReference type="Google" id="ProtNLM"/>
    </source>
</evidence>
<reference evidence="3" key="1">
    <citation type="journal article" date="2023" name="Commun. Biol.">
        <title>Genome analysis of Parmales, the sister group of diatoms, reveals the evolutionary specialization of diatoms from phago-mixotrophs to photoautotrophs.</title>
        <authorList>
            <person name="Ban H."/>
            <person name="Sato S."/>
            <person name="Yoshikawa S."/>
            <person name="Yamada K."/>
            <person name="Nakamura Y."/>
            <person name="Ichinomiya M."/>
            <person name="Sato N."/>
            <person name="Blanc-Mathieu R."/>
            <person name="Endo H."/>
            <person name="Kuwata A."/>
            <person name="Ogata H."/>
        </authorList>
    </citation>
    <scope>NUCLEOTIDE SEQUENCE [LARGE SCALE GENOMIC DNA]</scope>
    <source>
        <strain evidence="3">NIES 3699</strain>
    </source>
</reference>
<feature type="region of interest" description="Disordered" evidence="1">
    <location>
        <begin position="101"/>
        <end position="125"/>
    </location>
</feature>
<dbReference type="EMBL" id="BRXX01000510">
    <property type="protein sequence ID" value="GMI15056.1"/>
    <property type="molecule type" value="Genomic_DNA"/>
</dbReference>
<gene>
    <name evidence="2" type="ORF">TrVE_jg13956</name>
</gene>
<sequence length="458" mass="47235">MPFTLRLRLRTGMKRISSLAPSSTIQDLADLLATAEFDLPSVRIILHGVRMSQEGGLTLHDDSVEGGGGEPISRTLEQAGIKHGDILEAVGVDKFIERAPTPPVSMPVPPQSKTAEVSPPPASGDADVGVGVGSGVDVDVDVDVGGGFGVGGGGENNTASDEEFARMLYESQMKESENMMFGGGGGGGGGGGEPTMRAPDERRTERLVDDTPSISSLLSPAFTSTLDSLAALDAMMSNRLQTSNQDLYDRGNDTFARMAARRNREISEMLNMAMGEGGEGDVGGAGGVLADLDGSSENAHPTARLAVPLEGAAERDLLASAIAASTRSMSMDEESRVSIPDPDDDVELQRALLRALDEQNYEYEGVPGLGVTGTGVVGVTSPAPAPAPTPAPAPAPVWSSTPIDSAAGADDDLLSTAIAMSITDSNVEEESRLQQNVTGGQSEEDMIAAAIAASLGTK</sequence>
<feature type="compositionally biased region" description="Pro residues" evidence="1">
    <location>
        <begin position="101"/>
        <end position="110"/>
    </location>
</feature>